<comment type="caution">
    <text evidence="2">The sequence shown here is derived from an EMBL/GenBank/DDBJ whole genome shotgun (WGS) entry which is preliminary data.</text>
</comment>
<accession>A0A2A5J7S2</accession>
<feature type="region of interest" description="Disordered" evidence="1">
    <location>
        <begin position="1"/>
        <end position="20"/>
    </location>
</feature>
<proteinExistence type="predicted"/>
<protein>
    <submittedName>
        <fullName evidence="2">Protein tyrosine phosphatase</fullName>
    </submittedName>
</protein>
<dbReference type="GO" id="GO:0004721">
    <property type="term" value="F:phosphoprotein phosphatase activity"/>
    <property type="evidence" value="ECO:0007669"/>
    <property type="project" value="InterPro"/>
</dbReference>
<dbReference type="InterPro" id="IPR026893">
    <property type="entry name" value="Tyr/Ser_Pase_IphP-type"/>
</dbReference>
<evidence type="ECO:0000256" key="1">
    <source>
        <dbReference type="SAM" id="MobiDB-lite"/>
    </source>
</evidence>
<sequence length="287" mass="31114">MNDQFGNGTHKESAMPTHPLDRRVLLKSAPNFRDLGGIPVADGTVRAGALYRSATLAKLDGDDLAAVADLDVRTVYDLRTAAERDGALDNLPDSTRTVWLDVLADNAQNAAATGLLMTDPVAYAETISDGRGIAQMEEANRNFVSLPSALDAYRTFYLDLIDEKRTGAALFHCTTGKDRTGWAATSFLLLLGADEADVRADYLETNTDLAPMTEPILDFAASKGVDAEVLRPLLGVRDSYFDAALDEMRTHFGTVEDYAINGLKLTAEQLTALRERFTSRSAFISAT</sequence>
<gene>
    <name evidence="2" type="ORF">CHR55_21690</name>
</gene>
<dbReference type="SUPFAM" id="SSF52799">
    <property type="entry name" value="(Phosphotyrosine protein) phosphatases II"/>
    <property type="match status" value="1"/>
</dbReference>
<name>A0A2A5J7S2_RHOSG</name>
<dbReference type="AlphaFoldDB" id="A0A2A5J7S2"/>
<reference evidence="2 3" key="1">
    <citation type="submission" date="2017-07" db="EMBL/GenBank/DDBJ databases">
        <title>Draft sequence of Rhodococcus enclensis 23b-28.</title>
        <authorList>
            <person name="Besaury L."/>
            <person name="Sancelme M."/>
            <person name="Amato P."/>
            <person name="Lallement A."/>
            <person name="Delort A.-M."/>
        </authorList>
    </citation>
    <scope>NUCLEOTIDE SEQUENCE [LARGE SCALE GENOMIC DNA]</scope>
    <source>
        <strain evidence="2 3">23b-28</strain>
    </source>
</reference>
<organism evidence="2 3">
    <name type="scientific">Rhodococcus qingshengii</name>
    <dbReference type="NCBI Taxonomy" id="334542"/>
    <lineage>
        <taxon>Bacteria</taxon>
        <taxon>Bacillati</taxon>
        <taxon>Actinomycetota</taxon>
        <taxon>Actinomycetes</taxon>
        <taxon>Mycobacteriales</taxon>
        <taxon>Nocardiaceae</taxon>
        <taxon>Rhodococcus</taxon>
        <taxon>Rhodococcus erythropolis group</taxon>
    </lineage>
</organism>
<dbReference type="Pfam" id="PF13350">
    <property type="entry name" value="Y_phosphatase3"/>
    <property type="match status" value="1"/>
</dbReference>
<dbReference type="Proteomes" id="UP000230886">
    <property type="component" value="Unassembled WGS sequence"/>
</dbReference>
<evidence type="ECO:0000313" key="3">
    <source>
        <dbReference type="Proteomes" id="UP000230886"/>
    </source>
</evidence>
<dbReference type="Gene3D" id="3.90.190.10">
    <property type="entry name" value="Protein tyrosine phosphatase superfamily"/>
    <property type="match status" value="1"/>
</dbReference>
<dbReference type="InterPro" id="IPR016130">
    <property type="entry name" value="Tyr_Pase_AS"/>
</dbReference>
<feature type="compositionally biased region" description="Basic and acidic residues" evidence="1">
    <location>
        <begin position="9"/>
        <end position="20"/>
    </location>
</feature>
<dbReference type="PROSITE" id="PS00383">
    <property type="entry name" value="TYR_PHOSPHATASE_1"/>
    <property type="match status" value="1"/>
</dbReference>
<dbReference type="EMBL" id="NOVD01000018">
    <property type="protein sequence ID" value="PCK25249.1"/>
    <property type="molecule type" value="Genomic_DNA"/>
</dbReference>
<dbReference type="InterPro" id="IPR029021">
    <property type="entry name" value="Prot-tyrosine_phosphatase-like"/>
</dbReference>
<evidence type="ECO:0000313" key="2">
    <source>
        <dbReference type="EMBL" id="PCK25249.1"/>
    </source>
</evidence>